<dbReference type="InterPro" id="IPR004114">
    <property type="entry name" value="THUMP_dom"/>
</dbReference>
<dbReference type="PROSITE" id="PS00092">
    <property type="entry name" value="N6_MTASE"/>
    <property type="match status" value="1"/>
</dbReference>
<dbReference type="InterPro" id="IPR054170">
    <property type="entry name" value="RlmL_1st"/>
</dbReference>
<dbReference type="Pfam" id="PF22020">
    <property type="entry name" value="RlmL_1st"/>
    <property type="match status" value="1"/>
</dbReference>
<dbReference type="PANTHER" id="PTHR47313">
    <property type="entry name" value="RIBOSOMAL RNA LARGE SUBUNIT METHYLTRANSFERASE K/L"/>
    <property type="match status" value="1"/>
</dbReference>
<protein>
    <submittedName>
        <fullName evidence="7">Class I SAM-dependent RNA methyltransferase</fullName>
    </submittedName>
</protein>
<feature type="domain" description="THUMP" evidence="5">
    <location>
        <begin position="70"/>
        <end position="155"/>
    </location>
</feature>
<proteinExistence type="predicted"/>
<feature type="compositionally biased region" description="Low complexity" evidence="3">
    <location>
        <begin position="396"/>
        <end position="408"/>
    </location>
</feature>
<dbReference type="InterPro" id="IPR029063">
    <property type="entry name" value="SAM-dependent_MTases_sf"/>
</dbReference>
<accession>A0A9D2S789</accession>
<keyword evidence="2" id="KW-0808">Transferase</keyword>
<dbReference type="Gene3D" id="3.40.50.150">
    <property type="entry name" value="Vaccinia Virus protein VP39"/>
    <property type="match status" value="1"/>
</dbReference>
<dbReference type="Proteomes" id="UP000824211">
    <property type="component" value="Unassembled WGS sequence"/>
</dbReference>
<feature type="domain" description="RlmL ferredoxin-like" evidence="6">
    <location>
        <begin position="6"/>
        <end position="61"/>
    </location>
</feature>
<evidence type="ECO:0000259" key="4">
    <source>
        <dbReference type="Pfam" id="PF01170"/>
    </source>
</evidence>
<keyword evidence="1 7" id="KW-0489">Methyltransferase</keyword>
<dbReference type="EMBL" id="DWXX01000044">
    <property type="protein sequence ID" value="HJB58546.1"/>
    <property type="molecule type" value="Genomic_DNA"/>
</dbReference>
<dbReference type="Pfam" id="PF02926">
    <property type="entry name" value="THUMP"/>
    <property type="match status" value="1"/>
</dbReference>
<reference evidence="7" key="1">
    <citation type="journal article" date="2021" name="PeerJ">
        <title>Extensive microbial diversity within the chicken gut microbiome revealed by metagenomics and culture.</title>
        <authorList>
            <person name="Gilroy R."/>
            <person name="Ravi A."/>
            <person name="Getino M."/>
            <person name="Pursley I."/>
            <person name="Horton D.L."/>
            <person name="Alikhan N.F."/>
            <person name="Baker D."/>
            <person name="Gharbi K."/>
            <person name="Hall N."/>
            <person name="Watson M."/>
            <person name="Adriaenssens E.M."/>
            <person name="Foster-Nyarko E."/>
            <person name="Jarju S."/>
            <person name="Secka A."/>
            <person name="Antonio M."/>
            <person name="Oren A."/>
            <person name="Chaudhuri R.R."/>
            <person name="La Ragione R."/>
            <person name="Hildebrand F."/>
            <person name="Pallen M.J."/>
        </authorList>
    </citation>
    <scope>NUCLEOTIDE SEQUENCE</scope>
    <source>
        <strain evidence="7">ChiHjej9B8-13557</strain>
    </source>
</reference>
<feature type="domain" description="Ribosomal RNA large subunit methyltransferase K/L-like methyltransferase" evidence="4">
    <location>
        <begin position="164"/>
        <end position="367"/>
    </location>
</feature>
<dbReference type="Pfam" id="PF01170">
    <property type="entry name" value="UPF0020"/>
    <property type="match status" value="1"/>
</dbReference>
<dbReference type="GO" id="GO:0070043">
    <property type="term" value="F:rRNA (guanine-N7-)-methyltransferase activity"/>
    <property type="evidence" value="ECO:0007669"/>
    <property type="project" value="TreeGrafter"/>
</dbReference>
<evidence type="ECO:0000256" key="1">
    <source>
        <dbReference type="ARBA" id="ARBA00022603"/>
    </source>
</evidence>
<dbReference type="CDD" id="cd11715">
    <property type="entry name" value="THUMP_AdoMetMT"/>
    <property type="match status" value="1"/>
</dbReference>
<dbReference type="AlphaFoldDB" id="A0A9D2S789"/>
<name>A0A9D2S789_9FIRM</name>
<dbReference type="PROSITE" id="PS01261">
    <property type="entry name" value="UPF0020"/>
    <property type="match status" value="1"/>
</dbReference>
<sequence>MSATYELIAPCFFGCESTAAFELRRLGAEDLRVTDGRLTFRGGAEMIAAANLNLRSAERVLLLLASYKADTFDELFDGVYAIPWEELLPADAAFPVKGSSLNSKLSSVPACQRIIKKAMVKRLMHGHKTSVLPETGSAYQVQFLLRKDLCEIMLDTSGEGLHKRGYRRNAMEAPLRETLAATIADLGRVRRDSRVEDPFCGSGTLVIEAAQKALNMAPGLQRRFAAERYSFIPQQVWAQQRQKALADIRQDAAFEGVGYDIDPAAVELARANARLAGVDHRCRFEVADVAVFAPAAESIVLTNPPYGERMSTIEGAARLAKTFGRQMEAHPCAGVYVITADMEFEAHYGRRAVKRRKMYNGMIPCQVYMYYSAPAGRAARPMPKEGFDGRRGRPSAAAEGAKGPAADK</sequence>
<dbReference type="InterPro" id="IPR000241">
    <property type="entry name" value="RlmKL-like_Mtase"/>
</dbReference>
<evidence type="ECO:0000256" key="2">
    <source>
        <dbReference type="ARBA" id="ARBA00022679"/>
    </source>
</evidence>
<dbReference type="GO" id="GO:0003723">
    <property type="term" value="F:RNA binding"/>
    <property type="evidence" value="ECO:0007669"/>
    <property type="project" value="InterPro"/>
</dbReference>
<gene>
    <name evidence="7" type="ORF">H9771_02610</name>
</gene>
<evidence type="ECO:0000313" key="7">
    <source>
        <dbReference type="EMBL" id="HJB58546.1"/>
    </source>
</evidence>
<evidence type="ECO:0000256" key="3">
    <source>
        <dbReference type="SAM" id="MobiDB-lite"/>
    </source>
</evidence>
<evidence type="ECO:0000313" key="8">
    <source>
        <dbReference type="Proteomes" id="UP000824211"/>
    </source>
</evidence>
<organism evidence="7 8">
    <name type="scientific">Candidatus Faecalibacterium faecipullorum</name>
    <dbReference type="NCBI Taxonomy" id="2838578"/>
    <lineage>
        <taxon>Bacteria</taxon>
        <taxon>Bacillati</taxon>
        <taxon>Bacillota</taxon>
        <taxon>Clostridia</taxon>
        <taxon>Eubacteriales</taxon>
        <taxon>Oscillospiraceae</taxon>
        <taxon>Faecalibacterium</taxon>
    </lineage>
</organism>
<dbReference type="PANTHER" id="PTHR47313:SF1">
    <property type="entry name" value="RIBOSOMAL RNA LARGE SUBUNIT METHYLTRANSFERASE K_L"/>
    <property type="match status" value="1"/>
</dbReference>
<evidence type="ECO:0000259" key="6">
    <source>
        <dbReference type="Pfam" id="PF22020"/>
    </source>
</evidence>
<reference evidence="7" key="2">
    <citation type="submission" date="2021-04" db="EMBL/GenBank/DDBJ databases">
        <authorList>
            <person name="Gilroy R."/>
        </authorList>
    </citation>
    <scope>NUCLEOTIDE SEQUENCE</scope>
    <source>
        <strain evidence="7">ChiHjej9B8-13557</strain>
    </source>
</reference>
<dbReference type="InterPro" id="IPR002052">
    <property type="entry name" value="DNA_methylase_N6_adenine_CS"/>
</dbReference>
<dbReference type="Gene3D" id="3.30.2130.30">
    <property type="match status" value="1"/>
</dbReference>
<feature type="region of interest" description="Disordered" evidence="3">
    <location>
        <begin position="377"/>
        <end position="408"/>
    </location>
</feature>
<dbReference type="SUPFAM" id="SSF53335">
    <property type="entry name" value="S-adenosyl-L-methionine-dependent methyltransferases"/>
    <property type="match status" value="1"/>
</dbReference>
<feature type="compositionally biased region" description="Basic and acidic residues" evidence="3">
    <location>
        <begin position="382"/>
        <end position="391"/>
    </location>
</feature>
<comment type="caution">
    <text evidence="7">The sequence shown here is derived from an EMBL/GenBank/DDBJ whole genome shotgun (WGS) entry which is preliminary data.</text>
</comment>
<dbReference type="InterPro" id="IPR053943">
    <property type="entry name" value="RlmKL-like_Mtase_CS"/>
</dbReference>
<evidence type="ECO:0000259" key="5">
    <source>
        <dbReference type="Pfam" id="PF02926"/>
    </source>
</evidence>
<dbReference type="GO" id="GO:0008990">
    <property type="term" value="F:rRNA (guanine-N2-)-methyltransferase activity"/>
    <property type="evidence" value="ECO:0007669"/>
    <property type="project" value="TreeGrafter"/>
</dbReference>